<dbReference type="InterPro" id="IPR009482">
    <property type="entry name" value="DUF1102"/>
</dbReference>
<gene>
    <name evidence="1" type="ORF">C469_06404</name>
</gene>
<evidence type="ECO:0000313" key="2">
    <source>
        <dbReference type="Proteomes" id="UP000011650"/>
    </source>
</evidence>
<name>M0NX01_9EURY</name>
<proteinExistence type="predicted"/>
<evidence type="ECO:0000313" key="1">
    <source>
        <dbReference type="EMBL" id="EMA61799.1"/>
    </source>
</evidence>
<dbReference type="Pfam" id="PF06510">
    <property type="entry name" value="DUF1102"/>
    <property type="match status" value="1"/>
</dbReference>
<dbReference type="STRING" id="1227482.C469_06404"/>
<accession>M0NX01</accession>
<dbReference type="AlphaFoldDB" id="M0NX01"/>
<dbReference type="EMBL" id="AOJG01000015">
    <property type="protein sequence ID" value="EMA61799.1"/>
    <property type="molecule type" value="Genomic_DNA"/>
</dbReference>
<protein>
    <recommendedName>
        <fullName evidence="3">DUF1102 domain-containing protein</fullName>
    </recommendedName>
</protein>
<dbReference type="PATRIC" id="fig|1227482.3.peg.1291"/>
<reference evidence="1 2" key="1">
    <citation type="journal article" date="2014" name="PLoS Genet.">
        <title>Phylogenetically driven sequencing of extremely halophilic archaea reveals strategies for static and dynamic osmo-response.</title>
        <authorList>
            <person name="Becker E.A."/>
            <person name="Seitzer P.M."/>
            <person name="Tritt A."/>
            <person name="Larsen D."/>
            <person name="Krusor M."/>
            <person name="Yao A.I."/>
            <person name="Wu D."/>
            <person name="Madern D."/>
            <person name="Eisen J.A."/>
            <person name="Darling A.E."/>
            <person name="Facciotti M.T."/>
        </authorList>
    </citation>
    <scope>NUCLEOTIDE SEQUENCE [LARGE SCALE GENOMIC DNA]</scope>
    <source>
        <strain evidence="1 2">DSM 21995</strain>
    </source>
</reference>
<sequence>MGTGAFETAETDRTINVSVVGDESAFLKLKQESPYAESDGDLILNFNGDAGVTGSGINTNSDYSFTGVFSITNHGSQPVGVWVEDNDNHDVKYGNPDITKWYAAESEDNSDFSTSMQGRGNAYTIGVGDTVFVNVEILLNNNHYYENLPNSLTISADASEAEAEE</sequence>
<dbReference type="Proteomes" id="UP000011650">
    <property type="component" value="Unassembled WGS sequence"/>
</dbReference>
<evidence type="ECO:0008006" key="3">
    <source>
        <dbReference type="Google" id="ProtNLM"/>
    </source>
</evidence>
<comment type="caution">
    <text evidence="1">The sequence shown here is derived from an EMBL/GenBank/DDBJ whole genome shotgun (WGS) entry which is preliminary data.</text>
</comment>
<organism evidence="1 2">
    <name type="scientific">Halorubrum lipolyticum DSM 21995</name>
    <dbReference type="NCBI Taxonomy" id="1227482"/>
    <lineage>
        <taxon>Archaea</taxon>
        <taxon>Methanobacteriati</taxon>
        <taxon>Methanobacteriota</taxon>
        <taxon>Stenosarchaea group</taxon>
        <taxon>Halobacteria</taxon>
        <taxon>Halobacteriales</taxon>
        <taxon>Haloferacaceae</taxon>
        <taxon>Halorubrum</taxon>
    </lineage>
</organism>
<keyword evidence="2" id="KW-1185">Reference proteome</keyword>